<evidence type="ECO:0000313" key="1">
    <source>
        <dbReference type="EMBL" id="EFW89112.1"/>
    </source>
</evidence>
<dbReference type="AlphaFoldDB" id="E8JNV2"/>
<reference evidence="1 2" key="1">
    <citation type="submission" date="2010-12" db="EMBL/GenBank/DDBJ databases">
        <authorList>
            <person name="Muzny D."/>
            <person name="Qin X."/>
            <person name="Deng J."/>
            <person name="Jiang H."/>
            <person name="Liu Y."/>
            <person name="Qu J."/>
            <person name="Song X.-Z."/>
            <person name="Zhang L."/>
            <person name="Thornton R."/>
            <person name="Coyle M."/>
            <person name="Francisco L."/>
            <person name="Jackson L."/>
            <person name="Javaid M."/>
            <person name="Korchina V."/>
            <person name="Kovar C."/>
            <person name="Mata R."/>
            <person name="Mathew T."/>
            <person name="Ngo R."/>
            <person name="Nguyen L."/>
            <person name="Nguyen N."/>
            <person name="Okwuonu G."/>
            <person name="Ongeri F."/>
            <person name="Pham C."/>
            <person name="Simmons D."/>
            <person name="Wilczek-Boney K."/>
            <person name="Hale W."/>
            <person name="Jakkamsetti A."/>
            <person name="Pham P."/>
            <person name="Ruth R."/>
            <person name="San Lucas F."/>
            <person name="Warren J."/>
            <person name="Zhang J."/>
            <person name="Zhao Z."/>
            <person name="Zhou C."/>
            <person name="Zhu D."/>
            <person name="Lee S."/>
            <person name="Bess C."/>
            <person name="Blankenburg K."/>
            <person name="Forbes L."/>
            <person name="Fu Q."/>
            <person name="Gubbala S."/>
            <person name="Hirani K."/>
            <person name="Jayaseelan J.C."/>
            <person name="Lara F."/>
            <person name="Munidasa M."/>
            <person name="Palculict T."/>
            <person name="Patil S."/>
            <person name="Pu L.-L."/>
            <person name="Saada N."/>
            <person name="Tang L."/>
            <person name="Weissenberger G."/>
            <person name="Zhu Y."/>
            <person name="Hemphill L."/>
            <person name="Shang Y."/>
            <person name="Youmans B."/>
            <person name="Ayvaz T."/>
            <person name="Ross M."/>
            <person name="Santibanez J."/>
            <person name="Aqrawi P."/>
            <person name="Gross S."/>
            <person name="Joshi V."/>
            <person name="Fowler G."/>
            <person name="Nazareth L."/>
            <person name="Reid J."/>
            <person name="Worley K."/>
            <person name="Petrosino J."/>
            <person name="Highlander S."/>
            <person name="Gibbs R."/>
        </authorList>
    </citation>
    <scope>NUCLEOTIDE SEQUENCE [LARGE SCALE GENOMIC DNA]</scope>
    <source>
        <strain evidence="1 2">ATCC 9812</strain>
    </source>
</reference>
<dbReference type="Gene3D" id="3.30.460.10">
    <property type="entry name" value="Beta Polymerase, domain 2"/>
    <property type="match status" value="1"/>
</dbReference>
<name>E8JNV2_STREI</name>
<comment type="caution">
    <text evidence="1">The sequence shown here is derived from an EMBL/GenBank/DDBJ whole genome shotgun (WGS) entry which is preliminary data.</text>
</comment>
<proteinExistence type="predicted"/>
<evidence type="ECO:0000313" key="2">
    <source>
        <dbReference type="Proteomes" id="UP000005699"/>
    </source>
</evidence>
<organism evidence="1 2">
    <name type="scientific">Streptococcus equinus ATCC 9812</name>
    <dbReference type="NCBI Taxonomy" id="525379"/>
    <lineage>
        <taxon>Bacteria</taxon>
        <taxon>Bacillati</taxon>
        <taxon>Bacillota</taxon>
        <taxon>Bacilli</taxon>
        <taxon>Lactobacillales</taxon>
        <taxon>Streptococcaceae</taxon>
        <taxon>Streptococcus</taxon>
    </lineage>
</organism>
<dbReference type="EMBL" id="AEVB01000020">
    <property type="protein sequence ID" value="EFW89112.1"/>
    <property type="molecule type" value="Genomic_DNA"/>
</dbReference>
<accession>E8JNV2</accession>
<dbReference type="InterPro" id="IPR043519">
    <property type="entry name" value="NT_sf"/>
</dbReference>
<gene>
    <name evidence="1" type="ORF">HMPREF0819_0675</name>
</gene>
<dbReference type="Proteomes" id="UP000005699">
    <property type="component" value="Unassembled WGS sequence"/>
</dbReference>
<evidence type="ECO:0008006" key="3">
    <source>
        <dbReference type="Google" id="ProtNLM"/>
    </source>
</evidence>
<dbReference type="Pfam" id="PF04229">
    <property type="entry name" value="GrpB"/>
    <property type="match status" value="1"/>
</dbReference>
<dbReference type="PANTHER" id="PTHR34822:SF1">
    <property type="entry name" value="GRPB FAMILY PROTEIN"/>
    <property type="match status" value="1"/>
</dbReference>
<dbReference type="PANTHER" id="PTHR34822">
    <property type="entry name" value="GRPB DOMAIN PROTEIN (AFU_ORTHOLOGUE AFUA_1G01530)"/>
    <property type="match status" value="1"/>
</dbReference>
<dbReference type="HOGENOM" id="CLU_086407_2_1_9"/>
<protein>
    <recommendedName>
        <fullName evidence="3">GrpB family protein</fullName>
    </recommendedName>
</protein>
<dbReference type="InterPro" id="IPR007344">
    <property type="entry name" value="GrpB/CoaE"/>
</dbReference>
<dbReference type="SUPFAM" id="SSF81301">
    <property type="entry name" value="Nucleotidyltransferase"/>
    <property type="match status" value="1"/>
</dbReference>
<sequence>MSFYFCGGFMRTKEVVVLSYQESWKDDFEQISKELQEAAGKLVLRIEHVGSTSVQGLSAKPIIDIDLVISDDTDLTEVIDRLAKIGYVHEGNLGIEGREAFAYSGKEHLQLHHLYVCPESSCELKRHLPFRDYLRCHPEAVQAYGEVKVKAAQLFPKDIDSYIAYKSTIIEQIYKEMEI</sequence>
<dbReference type="eggNOG" id="COG2320">
    <property type="taxonomic scope" value="Bacteria"/>
</dbReference>